<proteinExistence type="predicted"/>
<dbReference type="SUPFAM" id="SSF52540">
    <property type="entry name" value="P-loop containing nucleoside triphosphate hydrolases"/>
    <property type="match status" value="1"/>
</dbReference>
<dbReference type="EMBL" id="WMIG01000013">
    <property type="protein sequence ID" value="MTH61182.1"/>
    <property type="molecule type" value="Genomic_DNA"/>
</dbReference>
<dbReference type="PANTHER" id="PTHR13696:SF96">
    <property type="entry name" value="COBQ_COBB_MIND_PARA NUCLEOTIDE BINDING DOMAIN-CONTAINING PROTEIN"/>
    <property type="match status" value="1"/>
</dbReference>
<name>A0A844HUJ9_9RHOB</name>
<dbReference type="Proteomes" id="UP000449846">
    <property type="component" value="Unassembled WGS sequence"/>
</dbReference>
<dbReference type="InterPro" id="IPR002586">
    <property type="entry name" value="CobQ/CobB/MinD/ParA_Nub-bd_dom"/>
</dbReference>
<evidence type="ECO:0000259" key="1">
    <source>
        <dbReference type="Pfam" id="PF01656"/>
    </source>
</evidence>
<feature type="domain" description="CobQ/CobB/MinD/ParA nucleotide binding" evidence="1">
    <location>
        <begin position="7"/>
        <end position="179"/>
    </location>
</feature>
<dbReference type="OrthoDB" id="9804460at2"/>
<keyword evidence="3" id="KW-1185">Reference proteome</keyword>
<dbReference type="CDD" id="cd02042">
    <property type="entry name" value="ParAB_family"/>
    <property type="match status" value="1"/>
</dbReference>
<comment type="caution">
    <text evidence="2">The sequence shown here is derived from an EMBL/GenBank/DDBJ whole genome shotgun (WGS) entry which is preliminary data.</text>
</comment>
<dbReference type="InterPro" id="IPR050678">
    <property type="entry name" value="DNA_Partitioning_ATPase"/>
</dbReference>
<dbReference type="AlphaFoldDB" id="A0A844HUJ9"/>
<protein>
    <submittedName>
        <fullName evidence="2">P-loop NTPase</fullName>
    </submittedName>
</protein>
<evidence type="ECO:0000313" key="3">
    <source>
        <dbReference type="Proteomes" id="UP000449846"/>
    </source>
</evidence>
<reference evidence="2 3" key="1">
    <citation type="submission" date="2019-11" db="EMBL/GenBank/DDBJ databases">
        <authorList>
            <person name="Dong K."/>
        </authorList>
    </citation>
    <scope>NUCLEOTIDE SEQUENCE [LARGE SCALE GENOMIC DNA]</scope>
    <source>
        <strain evidence="2 3">NBRC 112902</strain>
    </source>
</reference>
<dbReference type="PIRSF" id="PIRSF009320">
    <property type="entry name" value="Nuc_binding_HP_1000"/>
    <property type="match status" value="1"/>
</dbReference>
<dbReference type="Gene3D" id="3.40.50.300">
    <property type="entry name" value="P-loop containing nucleotide triphosphate hydrolases"/>
    <property type="match status" value="1"/>
</dbReference>
<dbReference type="PANTHER" id="PTHR13696">
    <property type="entry name" value="P-LOOP CONTAINING NUCLEOSIDE TRIPHOSPHATE HYDROLASE"/>
    <property type="match status" value="1"/>
</dbReference>
<sequence length="218" mass="24243">MADLIISCLSQKGGVGKSTLARLIATAYAAHEQRVCIYDFNGAQQTSVFWAEIRAKAGIEPLVAAELAQVSNRMATDRRYDVIVADGRPDSPDITLSTALNSDLVIIPTSFTVDDLVPQRKFAFELITRGIEQHRIMFVLNRVIDHKQLTQEALEYLSDFRVAKTSLPYRASYVRAHTTGYSIGEVGRMMLGNFDRMTQLTDDLTAEIATYAMETSNV</sequence>
<dbReference type="Pfam" id="PF01656">
    <property type="entry name" value="CbiA"/>
    <property type="match status" value="1"/>
</dbReference>
<evidence type="ECO:0000313" key="2">
    <source>
        <dbReference type="EMBL" id="MTH61182.1"/>
    </source>
</evidence>
<organism evidence="2 3">
    <name type="scientific">Paracoccus litorisediminis</name>
    <dbReference type="NCBI Taxonomy" id="2006130"/>
    <lineage>
        <taxon>Bacteria</taxon>
        <taxon>Pseudomonadati</taxon>
        <taxon>Pseudomonadota</taxon>
        <taxon>Alphaproteobacteria</taxon>
        <taxon>Rhodobacterales</taxon>
        <taxon>Paracoccaceae</taxon>
        <taxon>Paracoccus</taxon>
    </lineage>
</organism>
<dbReference type="InterPro" id="IPR027417">
    <property type="entry name" value="P-loop_NTPase"/>
</dbReference>
<gene>
    <name evidence="2" type="ORF">GL300_18385</name>
</gene>
<accession>A0A844HUJ9</accession>
<dbReference type="RefSeq" id="WP_155041124.1">
    <property type="nucleotide sequence ID" value="NZ_WMIG01000013.1"/>
</dbReference>